<feature type="domain" description="Aminoglycoside phosphotransferase" evidence="1">
    <location>
        <begin position="55"/>
        <end position="237"/>
    </location>
</feature>
<evidence type="ECO:0000313" key="3">
    <source>
        <dbReference type="Proteomes" id="UP000252100"/>
    </source>
</evidence>
<dbReference type="RefSeq" id="WP_114372406.1">
    <property type="nucleotide sequence ID" value="NZ_CP031092.1"/>
</dbReference>
<proteinExistence type="predicted"/>
<dbReference type="EMBL" id="CP031092">
    <property type="protein sequence ID" value="AXF56010.1"/>
    <property type="molecule type" value="Genomic_DNA"/>
</dbReference>
<dbReference type="InterPro" id="IPR052077">
    <property type="entry name" value="CcrZ_PhaseVar_Mediator"/>
</dbReference>
<dbReference type="Proteomes" id="UP000252100">
    <property type="component" value="Chromosome"/>
</dbReference>
<accession>A0A345BYH9</accession>
<name>A0A345BYH9_9BACI</name>
<dbReference type="AlphaFoldDB" id="A0A345BYH9"/>
<dbReference type="KEGG" id="rue:DT065_08210"/>
<dbReference type="Pfam" id="PF01636">
    <property type="entry name" value="APH"/>
    <property type="match status" value="1"/>
</dbReference>
<dbReference type="PANTHER" id="PTHR40086:SF1">
    <property type="entry name" value="CELL CYCLE REGULATOR CCRZ"/>
    <property type="match status" value="1"/>
</dbReference>
<evidence type="ECO:0000313" key="2">
    <source>
        <dbReference type="EMBL" id="AXF56010.1"/>
    </source>
</evidence>
<dbReference type="PANTHER" id="PTHR40086">
    <property type="entry name" value="PHOSPHOTRANSFERASE YTMP-RELATED"/>
    <property type="match status" value="1"/>
</dbReference>
<keyword evidence="2" id="KW-0808">Transferase</keyword>
<sequence>MENLDTHKKIKRKKWLENLLGRDWELETAGGSTGEAFSARDGEQKLFLKCNSSPFLAVLSAEGIVPKLLWTKRLANGDVITAQRWVNGRKLKPMELKQPKVAALLGRIHRSTELLDLLKRIETQVKTPEVLLQQLCTYSFPTDQQSPVLYKAYDFLKARKSTVYYDGFVVCHCDMNHNNWIMDKEEGLFLVDWDGASVADPALDLSILLHWYVPKQGWTEWLEAYKLDLNDQLLSRMHWYIVWHTLEWILSKGIYEDSGYVQVWLRYLDALVENDDRRVAYLED</sequence>
<dbReference type="SUPFAM" id="SSF56112">
    <property type="entry name" value="Protein kinase-like (PK-like)"/>
    <property type="match status" value="1"/>
</dbReference>
<evidence type="ECO:0000259" key="1">
    <source>
        <dbReference type="Pfam" id="PF01636"/>
    </source>
</evidence>
<reference evidence="2 3" key="1">
    <citation type="journal article" date="2018" name="J. Microbiol.">
        <title>Salicibibacter kimchii gen. nov., sp. nov., a moderately halophilic and alkalitolerant bacterium in the family Bacillaceae, isolated from kimchi.</title>
        <authorList>
            <person name="Jang J.Y."/>
            <person name="Oh Y.J."/>
            <person name="Lim S.K."/>
            <person name="Park H.K."/>
            <person name="Lee C."/>
            <person name="Kim J.Y."/>
            <person name="Lee M.A."/>
            <person name="Choi H.J."/>
        </authorList>
    </citation>
    <scope>NUCLEOTIDE SEQUENCE [LARGE SCALE GENOMIC DNA]</scope>
    <source>
        <strain evidence="2 3">NKC1-1</strain>
    </source>
</reference>
<dbReference type="InterPro" id="IPR011009">
    <property type="entry name" value="Kinase-like_dom_sf"/>
</dbReference>
<dbReference type="Gene3D" id="3.90.1200.10">
    <property type="match status" value="1"/>
</dbReference>
<dbReference type="InterPro" id="IPR002575">
    <property type="entry name" value="Aminoglycoside_PTrfase"/>
</dbReference>
<keyword evidence="3" id="KW-1185">Reference proteome</keyword>
<dbReference type="GO" id="GO:0016740">
    <property type="term" value="F:transferase activity"/>
    <property type="evidence" value="ECO:0007669"/>
    <property type="project" value="UniProtKB-KW"/>
</dbReference>
<dbReference type="OrthoDB" id="3171511at2"/>
<protein>
    <submittedName>
        <fullName evidence="2">Phosphotransferase</fullName>
    </submittedName>
</protein>
<gene>
    <name evidence="2" type="ORF">DT065_08210</name>
</gene>
<organism evidence="2 3">
    <name type="scientific">Salicibibacter kimchii</name>
    <dbReference type="NCBI Taxonomy" id="2099786"/>
    <lineage>
        <taxon>Bacteria</taxon>
        <taxon>Bacillati</taxon>
        <taxon>Bacillota</taxon>
        <taxon>Bacilli</taxon>
        <taxon>Bacillales</taxon>
        <taxon>Bacillaceae</taxon>
        <taxon>Salicibibacter</taxon>
    </lineage>
</organism>